<dbReference type="Proteomes" id="UP000231152">
    <property type="component" value="Unassembled WGS sequence"/>
</dbReference>
<dbReference type="AlphaFoldDB" id="A0A2M8LEW4"/>
<gene>
    <name evidence="4" type="ORF">COV04_01970</name>
</gene>
<dbReference type="InterPro" id="IPR008978">
    <property type="entry name" value="HSP20-like_chaperone"/>
</dbReference>
<evidence type="ECO:0000256" key="2">
    <source>
        <dbReference type="RuleBase" id="RU003616"/>
    </source>
</evidence>
<reference evidence="4 5" key="1">
    <citation type="submission" date="2017-09" db="EMBL/GenBank/DDBJ databases">
        <title>Depth-based differentiation of microbial function through sediment-hosted aquifers and enrichment of novel symbionts in the deep terrestrial subsurface.</title>
        <authorList>
            <person name="Probst A.J."/>
            <person name="Ladd B."/>
            <person name="Jarett J.K."/>
            <person name="Geller-Mcgrath D.E."/>
            <person name="Sieber C.M."/>
            <person name="Emerson J.B."/>
            <person name="Anantharaman K."/>
            <person name="Thomas B.C."/>
            <person name="Malmstrom R."/>
            <person name="Stieglmeier M."/>
            <person name="Klingl A."/>
            <person name="Woyke T."/>
            <person name="Ryan C.M."/>
            <person name="Banfield J.F."/>
        </authorList>
    </citation>
    <scope>NUCLEOTIDE SEQUENCE [LARGE SCALE GENOMIC DNA]</scope>
    <source>
        <strain evidence="4">CG10_big_fil_rev_8_21_14_0_10_48_11</strain>
    </source>
</reference>
<dbReference type="EMBL" id="PFET01000007">
    <property type="protein sequence ID" value="PJE75992.1"/>
    <property type="molecule type" value="Genomic_DNA"/>
</dbReference>
<dbReference type="CDD" id="cd06464">
    <property type="entry name" value="ACD_sHsps-like"/>
    <property type="match status" value="1"/>
</dbReference>
<feature type="domain" description="SHSP" evidence="3">
    <location>
        <begin position="25"/>
        <end position="137"/>
    </location>
</feature>
<dbReference type="Pfam" id="PF00011">
    <property type="entry name" value="HSP20"/>
    <property type="match status" value="1"/>
</dbReference>
<dbReference type="InterPro" id="IPR031107">
    <property type="entry name" value="Small_HSP"/>
</dbReference>
<name>A0A2M8LEW4_9BACT</name>
<dbReference type="Gene3D" id="2.60.40.790">
    <property type="match status" value="1"/>
</dbReference>
<evidence type="ECO:0000313" key="4">
    <source>
        <dbReference type="EMBL" id="PJE75992.1"/>
    </source>
</evidence>
<comment type="caution">
    <text evidence="4">The sequence shown here is derived from an EMBL/GenBank/DDBJ whole genome shotgun (WGS) entry which is preliminary data.</text>
</comment>
<dbReference type="PROSITE" id="PS01031">
    <property type="entry name" value="SHSP"/>
    <property type="match status" value="1"/>
</dbReference>
<sequence length="139" mass="15393">MSQLIRWSPLVPDFFEDTDKFLEEFGAAGATLPVDVYQTETSVVVKAALPGFDPAQIEVSVDNNVLTIQAKTEHKTEVDEKNYYRREMRSGSMCRSVSLPTSVVDDKAEASYENGVLTVTLPKASERTSKRITIKTTSA</sequence>
<accession>A0A2M8LEW4</accession>
<evidence type="ECO:0000313" key="5">
    <source>
        <dbReference type="Proteomes" id="UP000231152"/>
    </source>
</evidence>
<dbReference type="SUPFAM" id="SSF49764">
    <property type="entry name" value="HSP20-like chaperones"/>
    <property type="match status" value="1"/>
</dbReference>
<dbReference type="InterPro" id="IPR002068">
    <property type="entry name" value="A-crystallin/Hsp20_dom"/>
</dbReference>
<proteinExistence type="inferred from homology"/>
<evidence type="ECO:0000259" key="3">
    <source>
        <dbReference type="PROSITE" id="PS01031"/>
    </source>
</evidence>
<organism evidence="4 5">
    <name type="scientific">Candidatus Uhrbacteria bacterium CG10_big_fil_rev_8_21_14_0_10_48_11</name>
    <dbReference type="NCBI Taxonomy" id="1975037"/>
    <lineage>
        <taxon>Bacteria</taxon>
        <taxon>Candidatus Uhriibacteriota</taxon>
    </lineage>
</organism>
<comment type="similarity">
    <text evidence="1 2">Belongs to the small heat shock protein (HSP20) family.</text>
</comment>
<evidence type="ECO:0000256" key="1">
    <source>
        <dbReference type="PROSITE-ProRule" id="PRU00285"/>
    </source>
</evidence>
<dbReference type="PANTHER" id="PTHR11527">
    <property type="entry name" value="HEAT-SHOCK PROTEIN 20 FAMILY MEMBER"/>
    <property type="match status" value="1"/>
</dbReference>
<protein>
    <recommendedName>
        <fullName evidence="3">SHSP domain-containing protein</fullName>
    </recommendedName>
</protein>